<accession>A0ABU2BTH3</accession>
<evidence type="ECO:0008006" key="3">
    <source>
        <dbReference type="Google" id="ProtNLM"/>
    </source>
</evidence>
<keyword evidence="2" id="KW-1185">Reference proteome</keyword>
<evidence type="ECO:0000313" key="2">
    <source>
        <dbReference type="Proteomes" id="UP001183648"/>
    </source>
</evidence>
<evidence type="ECO:0000313" key="1">
    <source>
        <dbReference type="EMBL" id="MDR7361048.1"/>
    </source>
</evidence>
<protein>
    <recommendedName>
        <fullName evidence="3">DUF222 domain-containing protein</fullName>
    </recommendedName>
</protein>
<organism evidence="1 2">
    <name type="scientific">Nocardioides marmoribigeumensis</name>
    <dbReference type="NCBI Taxonomy" id="433649"/>
    <lineage>
        <taxon>Bacteria</taxon>
        <taxon>Bacillati</taxon>
        <taxon>Actinomycetota</taxon>
        <taxon>Actinomycetes</taxon>
        <taxon>Propionibacteriales</taxon>
        <taxon>Nocardioidaceae</taxon>
        <taxon>Nocardioides</taxon>
    </lineage>
</organism>
<sequence length="92" mass="9683">MRAAAAVAWMVATANHTAGAWSPGLQTAELLDHFGVIGSVSDRARILMKAAGVSVDGAPGCPELGDPALLASTRRRTIVHERDSAESESWER</sequence>
<proteinExistence type="predicted"/>
<comment type="caution">
    <text evidence="1">The sequence shown here is derived from an EMBL/GenBank/DDBJ whole genome shotgun (WGS) entry which is preliminary data.</text>
</comment>
<gene>
    <name evidence="1" type="ORF">J2S63_000601</name>
</gene>
<name>A0ABU2BTH3_9ACTN</name>
<reference evidence="1 2" key="1">
    <citation type="submission" date="2023-07" db="EMBL/GenBank/DDBJ databases">
        <title>Sequencing the genomes of 1000 actinobacteria strains.</title>
        <authorList>
            <person name="Klenk H.-P."/>
        </authorList>
    </citation>
    <scope>NUCLEOTIDE SEQUENCE [LARGE SCALE GENOMIC DNA]</scope>
    <source>
        <strain evidence="1 2">DSM 19426</strain>
    </source>
</reference>
<dbReference type="EMBL" id="JAVDYG010000001">
    <property type="protein sequence ID" value="MDR7361048.1"/>
    <property type="molecule type" value="Genomic_DNA"/>
</dbReference>
<dbReference type="Proteomes" id="UP001183648">
    <property type="component" value="Unassembled WGS sequence"/>
</dbReference>